<dbReference type="EMBL" id="CP020373">
    <property type="protein sequence ID" value="AZQ11304.1"/>
    <property type="molecule type" value="Genomic_DNA"/>
</dbReference>
<reference evidence="2" key="1">
    <citation type="submission" date="2017-03" db="EMBL/GenBank/DDBJ databases">
        <title>Full genome sequence of a non-lethal Shewanella isolate that potentiates virulence of Vibio parahaemolyticus causing acute hepatopancreatic necrosis disease (AHPND) in shrimp.</title>
        <authorList>
            <person name="Prachumwat A."/>
            <person name="Sritunyalucksana K."/>
        </authorList>
    </citation>
    <scope>NUCLEOTIDE SEQUENCE [LARGE SCALE GENOMIC DNA]</scope>
    <source>
        <strain evidence="2">TH2012</strain>
    </source>
</reference>
<sequence>MQDSKLIVIETVNCRANYRFVSFCLLDSGWCLRLAGLLKSLDSIICSQAFSTRSQFSALKQLAAPAEFVSQHMEVVVILGMNKPQSLVALANDDFVAGQYRQGDVTIAADFKVFAIFR</sequence>
<organism evidence="1 2">
    <name type="scientific">Shewanella khirikhana</name>
    <dbReference type="NCBI Taxonomy" id="1965282"/>
    <lineage>
        <taxon>Bacteria</taxon>
        <taxon>Pseudomonadati</taxon>
        <taxon>Pseudomonadota</taxon>
        <taxon>Gammaproteobacteria</taxon>
        <taxon>Alteromonadales</taxon>
        <taxon>Shewanellaceae</taxon>
        <taxon>Shewanella</taxon>
    </lineage>
</organism>
<keyword evidence="2" id="KW-1185">Reference proteome</keyword>
<name>A0ABN5TVE3_9GAMM</name>
<evidence type="ECO:0000313" key="2">
    <source>
        <dbReference type="Proteomes" id="UP000278437"/>
    </source>
</evidence>
<evidence type="ECO:0000313" key="1">
    <source>
        <dbReference type="EMBL" id="AZQ11304.1"/>
    </source>
</evidence>
<gene>
    <name evidence="1" type="ORF">STH12_02218</name>
</gene>
<proteinExistence type="predicted"/>
<accession>A0ABN5TVE3</accession>
<protein>
    <submittedName>
        <fullName evidence="1">Uncharacterized protein</fullName>
    </submittedName>
</protein>
<dbReference type="Proteomes" id="UP000278437">
    <property type="component" value="Chromosome"/>
</dbReference>